<dbReference type="PROSITE" id="PS01124">
    <property type="entry name" value="HTH_ARAC_FAMILY_2"/>
    <property type="match status" value="1"/>
</dbReference>
<dbReference type="PANTHER" id="PTHR43280">
    <property type="entry name" value="ARAC-FAMILY TRANSCRIPTIONAL REGULATOR"/>
    <property type="match status" value="1"/>
</dbReference>
<dbReference type="InterPro" id="IPR003313">
    <property type="entry name" value="AraC-bd"/>
</dbReference>
<dbReference type="PANTHER" id="PTHR43280:SF28">
    <property type="entry name" value="HTH-TYPE TRANSCRIPTIONAL ACTIVATOR RHAS"/>
    <property type="match status" value="1"/>
</dbReference>
<dbReference type="RefSeq" id="WP_169283823.1">
    <property type="nucleotide sequence ID" value="NZ_CP051680.1"/>
</dbReference>
<dbReference type="InterPro" id="IPR009057">
    <property type="entry name" value="Homeodomain-like_sf"/>
</dbReference>
<protein>
    <submittedName>
        <fullName evidence="5">AraC family transcriptional regulator</fullName>
    </submittedName>
</protein>
<evidence type="ECO:0000259" key="4">
    <source>
        <dbReference type="PROSITE" id="PS01124"/>
    </source>
</evidence>
<keyword evidence="3" id="KW-0804">Transcription</keyword>
<dbReference type="InterPro" id="IPR037923">
    <property type="entry name" value="HTH-like"/>
</dbReference>
<dbReference type="GO" id="GO:0003700">
    <property type="term" value="F:DNA-binding transcription factor activity"/>
    <property type="evidence" value="ECO:0007669"/>
    <property type="project" value="InterPro"/>
</dbReference>
<reference evidence="5 6" key="1">
    <citation type="submission" date="2020-04" db="EMBL/GenBank/DDBJ databases">
        <title>Genome sequencing of novel species.</title>
        <authorList>
            <person name="Heo J."/>
            <person name="Kim S.-J."/>
            <person name="Kim J.-S."/>
            <person name="Hong S.-B."/>
            <person name="Kwon S.-W."/>
        </authorList>
    </citation>
    <scope>NUCLEOTIDE SEQUENCE [LARGE SCALE GENOMIC DNA]</scope>
    <source>
        <strain evidence="5 6">MFER-1</strain>
    </source>
</reference>
<dbReference type="InterPro" id="IPR018060">
    <property type="entry name" value="HTH_AraC"/>
</dbReference>
<gene>
    <name evidence="5" type="ORF">HH215_33290</name>
</gene>
<dbReference type="SUPFAM" id="SSF51215">
    <property type="entry name" value="Regulatory protein AraC"/>
    <property type="match status" value="1"/>
</dbReference>
<dbReference type="InterPro" id="IPR014710">
    <property type="entry name" value="RmlC-like_jellyroll"/>
</dbReference>
<keyword evidence="2" id="KW-0238">DNA-binding</keyword>
<dbReference type="InterPro" id="IPR018062">
    <property type="entry name" value="HTH_AraC-typ_CS"/>
</dbReference>
<evidence type="ECO:0000313" key="5">
    <source>
        <dbReference type="EMBL" id="QJD87580.1"/>
    </source>
</evidence>
<sequence>MKLPETMIYGSYSDPLYLDYVKRTVPFSMTSNHFHPYYEIYYLLSGSRIYFVKDTTYRIAAGDLVFIDKNEVHKTLQEGEPAHERIVIHIDERFVRDVLKPHDDLLLSPFRQDSPIVNLLSDNRERLSQTIGRMLVELRDRPPGYVISIRQAVTELMLLSSRHVAANRPPEPAYVSPLHRKISEVVRYLNANYGEQIRVQQLAERFFISPYYMSRAFKEVTGFTLIDYLNLTRIKEAQRLLRESSLSVTDVAARTGFDNFSHFGKTFKKITRTSARDYRKVQRAATPL</sequence>
<organism evidence="5 6">
    <name type="scientific">Cohnella herbarum</name>
    <dbReference type="NCBI Taxonomy" id="2728023"/>
    <lineage>
        <taxon>Bacteria</taxon>
        <taxon>Bacillati</taxon>
        <taxon>Bacillota</taxon>
        <taxon>Bacilli</taxon>
        <taxon>Bacillales</taxon>
        <taxon>Paenibacillaceae</taxon>
        <taxon>Cohnella</taxon>
    </lineage>
</organism>
<evidence type="ECO:0000256" key="2">
    <source>
        <dbReference type="ARBA" id="ARBA00023125"/>
    </source>
</evidence>
<dbReference type="Pfam" id="PF12833">
    <property type="entry name" value="HTH_18"/>
    <property type="match status" value="1"/>
</dbReference>
<keyword evidence="1" id="KW-0805">Transcription regulation</keyword>
<dbReference type="Pfam" id="PF02311">
    <property type="entry name" value="AraC_binding"/>
    <property type="match status" value="1"/>
</dbReference>
<dbReference type="Gene3D" id="2.60.120.10">
    <property type="entry name" value="Jelly Rolls"/>
    <property type="match status" value="1"/>
</dbReference>
<dbReference type="KEGG" id="cheb:HH215_33290"/>
<dbReference type="PROSITE" id="PS00041">
    <property type="entry name" value="HTH_ARAC_FAMILY_1"/>
    <property type="match status" value="1"/>
</dbReference>
<dbReference type="Gene3D" id="1.10.10.60">
    <property type="entry name" value="Homeodomain-like"/>
    <property type="match status" value="2"/>
</dbReference>
<evidence type="ECO:0000256" key="1">
    <source>
        <dbReference type="ARBA" id="ARBA00023015"/>
    </source>
</evidence>
<name>A0A7Z2VR25_9BACL</name>
<proteinExistence type="predicted"/>
<accession>A0A7Z2VR25</accession>
<feature type="domain" description="HTH araC/xylS-type" evidence="4">
    <location>
        <begin position="183"/>
        <end position="281"/>
    </location>
</feature>
<dbReference type="Proteomes" id="UP000502248">
    <property type="component" value="Chromosome"/>
</dbReference>
<evidence type="ECO:0000256" key="3">
    <source>
        <dbReference type="ARBA" id="ARBA00023163"/>
    </source>
</evidence>
<dbReference type="SUPFAM" id="SSF46689">
    <property type="entry name" value="Homeodomain-like"/>
    <property type="match status" value="2"/>
</dbReference>
<dbReference type="SMART" id="SM00342">
    <property type="entry name" value="HTH_ARAC"/>
    <property type="match status" value="1"/>
</dbReference>
<dbReference type="AlphaFoldDB" id="A0A7Z2VR25"/>
<evidence type="ECO:0000313" key="6">
    <source>
        <dbReference type="Proteomes" id="UP000502248"/>
    </source>
</evidence>
<keyword evidence="6" id="KW-1185">Reference proteome</keyword>
<dbReference type="GO" id="GO:0043565">
    <property type="term" value="F:sequence-specific DNA binding"/>
    <property type="evidence" value="ECO:0007669"/>
    <property type="project" value="InterPro"/>
</dbReference>
<dbReference type="EMBL" id="CP051680">
    <property type="protein sequence ID" value="QJD87580.1"/>
    <property type="molecule type" value="Genomic_DNA"/>
</dbReference>